<feature type="transmembrane region" description="Helical" evidence="3">
    <location>
        <begin position="214"/>
        <end position="241"/>
    </location>
</feature>
<reference evidence="6 7" key="1">
    <citation type="submission" date="2024-02" db="EMBL/GenBank/DDBJ databases">
        <title>High-quality chromosome-scale genome assembly of Pensacola bahiagrass (Paspalum notatum Flugge var. saurae).</title>
        <authorList>
            <person name="Vega J.M."/>
            <person name="Podio M."/>
            <person name="Orjuela J."/>
            <person name="Siena L.A."/>
            <person name="Pessino S.C."/>
            <person name="Combes M.C."/>
            <person name="Mariac C."/>
            <person name="Albertini E."/>
            <person name="Pupilli F."/>
            <person name="Ortiz J.P.A."/>
            <person name="Leblanc O."/>
        </authorList>
    </citation>
    <scope>NUCLEOTIDE SEQUENCE [LARGE SCALE GENOMIC DNA]</scope>
    <source>
        <strain evidence="6">R1</strain>
        <tissue evidence="6">Leaf</tissue>
    </source>
</reference>
<dbReference type="PANTHER" id="PTHR32099">
    <property type="entry name" value="CYSTEINE-RICH REPEAT SECRETORY PROTEIN"/>
    <property type="match status" value="1"/>
</dbReference>
<dbReference type="Proteomes" id="UP001341281">
    <property type="component" value="Chromosome 10"/>
</dbReference>
<dbReference type="Gene3D" id="3.30.430.20">
    <property type="entry name" value="Gnk2 domain, C-X8-C-X2-C motif"/>
    <property type="match status" value="1"/>
</dbReference>
<evidence type="ECO:0000256" key="2">
    <source>
        <dbReference type="ARBA" id="ARBA00022737"/>
    </source>
</evidence>
<protein>
    <recommendedName>
        <fullName evidence="5">Gnk2-homologous domain-containing protein</fullName>
    </recommendedName>
</protein>
<gene>
    <name evidence="6" type="ORF">U9M48_044322</name>
</gene>
<keyword evidence="3" id="KW-1133">Transmembrane helix</keyword>
<accession>A0AAQ3XJH0</accession>
<dbReference type="InterPro" id="IPR002902">
    <property type="entry name" value="GNK2"/>
</dbReference>
<feature type="domain" description="Gnk2-homologous" evidence="5">
    <location>
        <begin position="45"/>
        <end position="156"/>
    </location>
</feature>
<evidence type="ECO:0000256" key="1">
    <source>
        <dbReference type="ARBA" id="ARBA00022729"/>
    </source>
</evidence>
<evidence type="ECO:0000313" key="6">
    <source>
        <dbReference type="EMBL" id="WVZ98952.1"/>
    </source>
</evidence>
<proteinExistence type="predicted"/>
<keyword evidence="2" id="KW-0677">Repeat</keyword>
<organism evidence="6 7">
    <name type="scientific">Paspalum notatum var. saurae</name>
    <dbReference type="NCBI Taxonomy" id="547442"/>
    <lineage>
        <taxon>Eukaryota</taxon>
        <taxon>Viridiplantae</taxon>
        <taxon>Streptophyta</taxon>
        <taxon>Embryophyta</taxon>
        <taxon>Tracheophyta</taxon>
        <taxon>Spermatophyta</taxon>
        <taxon>Magnoliopsida</taxon>
        <taxon>Liliopsida</taxon>
        <taxon>Poales</taxon>
        <taxon>Poaceae</taxon>
        <taxon>PACMAD clade</taxon>
        <taxon>Panicoideae</taxon>
        <taxon>Andropogonodae</taxon>
        <taxon>Paspaleae</taxon>
        <taxon>Paspalinae</taxon>
        <taxon>Paspalum</taxon>
    </lineage>
</organism>
<keyword evidence="7" id="KW-1185">Reference proteome</keyword>
<dbReference type="PROSITE" id="PS51473">
    <property type="entry name" value="GNK2"/>
    <property type="match status" value="1"/>
</dbReference>
<dbReference type="EMBL" id="CP144754">
    <property type="protein sequence ID" value="WVZ98952.1"/>
    <property type="molecule type" value="Genomic_DNA"/>
</dbReference>
<feature type="chain" id="PRO_5042985320" description="Gnk2-homologous domain-containing protein" evidence="4">
    <location>
        <begin position="30"/>
        <end position="290"/>
    </location>
</feature>
<sequence>MALVVPTTTATAPLATLLLLLLGATGCSGTVGSERGPGAGCFAPLIGCATPSAPGAAGNATAFRASLAPLLSALPSAAAAAEGFAALRSPAPRPGRARALGLCFAGGSAASGPGCQACLWAAVAALGDGEGGCADGTRRAGVWSDGCLMAYYDGDGDESASSSGSDGGAQVPPPWFLAGDTRSCTDGLELALAHLAKDLARPKGRSLWRTARSVVFFVLAAIGTVTVVVALCLLVGGYLLLESLARTVAAAAGQQAGVAGVGLGDGIAVYVAGTNGQAPVWSVAAQLRFY</sequence>
<name>A0AAQ3XJH0_PASNO</name>
<evidence type="ECO:0000256" key="4">
    <source>
        <dbReference type="SAM" id="SignalP"/>
    </source>
</evidence>
<evidence type="ECO:0000259" key="5">
    <source>
        <dbReference type="PROSITE" id="PS51473"/>
    </source>
</evidence>
<evidence type="ECO:0000256" key="3">
    <source>
        <dbReference type="SAM" id="Phobius"/>
    </source>
</evidence>
<dbReference type="AlphaFoldDB" id="A0AAQ3XJH0"/>
<evidence type="ECO:0000313" key="7">
    <source>
        <dbReference type="Proteomes" id="UP001341281"/>
    </source>
</evidence>
<keyword evidence="1 4" id="KW-0732">Signal</keyword>
<dbReference type="PANTHER" id="PTHR32099:SF62">
    <property type="entry name" value="GNK2-HOMOLOGOUS DOMAIN-CONTAINING PROTEIN"/>
    <property type="match status" value="1"/>
</dbReference>
<keyword evidence="3" id="KW-0812">Transmembrane</keyword>
<dbReference type="InterPro" id="IPR038408">
    <property type="entry name" value="GNK2_sf"/>
</dbReference>
<dbReference type="Pfam" id="PF01657">
    <property type="entry name" value="Stress-antifung"/>
    <property type="match status" value="1"/>
</dbReference>
<feature type="signal peptide" evidence="4">
    <location>
        <begin position="1"/>
        <end position="29"/>
    </location>
</feature>
<keyword evidence="3" id="KW-0472">Membrane</keyword>